<dbReference type="RefSeq" id="WP_317790288.1">
    <property type="nucleotide sequence ID" value="NZ_AP028461.1"/>
</dbReference>
<sequence length="53" mass="5933">MSENRQPPLYCPYCGDEDLRPNEAAHGAWECRSCVRVFSVKFIGLLSKGVSSK</sequence>
<evidence type="ECO:0000313" key="2">
    <source>
        <dbReference type="Proteomes" id="UP001597183"/>
    </source>
</evidence>
<evidence type="ECO:0008006" key="3">
    <source>
        <dbReference type="Google" id="ProtNLM"/>
    </source>
</evidence>
<protein>
    <recommendedName>
        <fullName evidence="3">Insertion element protein</fullName>
    </recommendedName>
</protein>
<dbReference type="Proteomes" id="UP001597183">
    <property type="component" value="Unassembled WGS sequence"/>
</dbReference>
<keyword evidence="2" id="KW-1185">Reference proteome</keyword>
<gene>
    <name evidence="1" type="ORF">ACFQ5G_19085</name>
</gene>
<name>A0ABW4A9X5_9ACTN</name>
<comment type="caution">
    <text evidence="1">The sequence shown here is derived from an EMBL/GenBank/DDBJ whole genome shotgun (WGS) entry which is preliminary data.</text>
</comment>
<proteinExistence type="predicted"/>
<organism evidence="1 2">
    <name type="scientific">Actinoplanes sichuanensis</name>
    <dbReference type="NCBI Taxonomy" id="512349"/>
    <lineage>
        <taxon>Bacteria</taxon>
        <taxon>Bacillati</taxon>
        <taxon>Actinomycetota</taxon>
        <taxon>Actinomycetes</taxon>
        <taxon>Micromonosporales</taxon>
        <taxon>Micromonosporaceae</taxon>
        <taxon>Actinoplanes</taxon>
    </lineage>
</organism>
<reference evidence="2" key="1">
    <citation type="journal article" date="2019" name="Int. J. Syst. Evol. Microbiol.">
        <title>The Global Catalogue of Microorganisms (GCM) 10K type strain sequencing project: providing services to taxonomists for standard genome sequencing and annotation.</title>
        <authorList>
            <consortium name="The Broad Institute Genomics Platform"/>
            <consortium name="The Broad Institute Genome Sequencing Center for Infectious Disease"/>
            <person name="Wu L."/>
            <person name="Ma J."/>
        </authorList>
    </citation>
    <scope>NUCLEOTIDE SEQUENCE [LARGE SCALE GENOMIC DNA]</scope>
    <source>
        <strain evidence="2">CCM 7526</strain>
    </source>
</reference>
<evidence type="ECO:0000313" key="1">
    <source>
        <dbReference type="EMBL" id="MFD1367462.1"/>
    </source>
</evidence>
<dbReference type="EMBL" id="JBHTMK010000028">
    <property type="protein sequence ID" value="MFD1367462.1"/>
    <property type="molecule type" value="Genomic_DNA"/>
</dbReference>
<accession>A0ABW4A9X5</accession>